<evidence type="ECO:0000259" key="2">
    <source>
        <dbReference type="SMART" id="SM01259"/>
    </source>
</evidence>
<dbReference type="Proteomes" id="UP000294614">
    <property type="component" value="Unassembled WGS sequence"/>
</dbReference>
<dbReference type="GO" id="GO:0009245">
    <property type="term" value="P:lipid A biosynthetic process"/>
    <property type="evidence" value="ECO:0007669"/>
    <property type="project" value="InterPro"/>
</dbReference>
<keyword evidence="1" id="KW-0812">Transmembrane</keyword>
<feature type="transmembrane region" description="Helical" evidence="1">
    <location>
        <begin position="128"/>
        <end position="148"/>
    </location>
</feature>
<dbReference type="EMBL" id="SMGG01000004">
    <property type="protein sequence ID" value="TCK60367.1"/>
    <property type="molecule type" value="Genomic_DNA"/>
</dbReference>
<keyword evidence="1" id="KW-1133">Transmembrane helix</keyword>
<reference evidence="3 4" key="1">
    <citation type="submission" date="2019-03" db="EMBL/GenBank/DDBJ databases">
        <title>Genomic Encyclopedia of Type Strains, Phase IV (KMG-IV): sequencing the most valuable type-strain genomes for metagenomic binning, comparative biology and taxonomic classification.</title>
        <authorList>
            <person name="Goeker M."/>
        </authorList>
    </citation>
    <scope>NUCLEOTIDE SEQUENCE [LARGE SCALE GENOMIC DNA]</scope>
    <source>
        <strain evidence="3 4">DSM 24984</strain>
    </source>
</reference>
<sequence length="215" mass="24653">MSVLNTALIVFGFAGQVLFFMRFILQWLYAEKYKKSAVPMSFWYFSLAGGFMLLTYAILVKDPVFILGQSTGAIIYMRNISLLMKERGTRPRSFGFWMVIILLIYFGMVAAAAYFFPETARKDKVHYTGFIFAVGMVAQGMFFLRFLVQWLVSEKAKKSVFPVMFWWFSLAGSVLLLIYSVMVHDAVFIAGQSVGILIYVRNLYFIKLEKQSPTA</sequence>
<feature type="domain" description="Lipid A biosynthesis N-terminal" evidence="2">
    <location>
        <begin position="11"/>
        <end position="82"/>
    </location>
</feature>
<gene>
    <name evidence="3" type="ORF">C8D98_1239</name>
</gene>
<accession>A0A4R1K8P6</accession>
<dbReference type="RefSeq" id="WP_132873022.1">
    <property type="nucleotide sequence ID" value="NZ_JAJUHT010000007.1"/>
</dbReference>
<protein>
    <submittedName>
        <fullName evidence="3">Lipid-A-disaccharide synthase-like uncharacterized protein</fullName>
    </submittedName>
</protein>
<evidence type="ECO:0000256" key="1">
    <source>
        <dbReference type="SAM" id="Phobius"/>
    </source>
</evidence>
<keyword evidence="4" id="KW-1185">Reference proteome</keyword>
<dbReference type="SMART" id="SM01259">
    <property type="entry name" value="LAB_N"/>
    <property type="match status" value="2"/>
</dbReference>
<feature type="domain" description="Lipid A biosynthesis N-terminal" evidence="2">
    <location>
        <begin position="134"/>
        <end position="205"/>
    </location>
</feature>
<feature type="transmembrane region" description="Helical" evidence="1">
    <location>
        <begin position="6"/>
        <end position="30"/>
    </location>
</feature>
<dbReference type="OrthoDB" id="9793186at2"/>
<dbReference type="GO" id="GO:0016020">
    <property type="term" value="C:membrane"/>
    <property type="evidence" value="ECO:0007669"/>
    <property type="project" value="GOC"/>
</dbReference>
<dbReference type="AlphaFoldDB" id="A0A4R1K8P6"/>
<feature type="transmembrane region" description="Helical" evidence="1">
    <location>
        <begin position="42"/>
        <end position="59"/>
    </location>
</feature>
<feature type="transmembrane region" description="Helical" evidence="1">
    <location>
        <begin position="186"/>
        <end position="204"/>
    </location>
</feature>
<evidence type="ECO:0000313" key="4">
    <source>
        <dbReference type="Proteomes" id="UP000294614"/>
    </source>
</evidence>
<dbReference type="Gene3D" id="1.20.1280.290">
    <property type="match status" value="1"/>
</dbReference>
<evidence type="ECO:0000313" key="3">
    <source>
        <dbReference type="EMBL" id="TCK60367.1"/>
    </source>
</evidence>
<keyword evidence="1" id="KW-0472">Membrane</keyword>
<feature type="transmembrane region" description="Helical" evidence="1">
    <location>
        <begin position="160"/>
        <end position="180"/>
    </location>
</feature>
<organism evidence="3 4">
    <name type="scientific">Seleniivibrio woodruffii</name>
    <dbReference type="NCBI Taxonomy" id="1078050"/>
    <lineage>
        <taxon>Bacteria</taxon>
        <taxon>Pseudomonadati</taxon>
        <taxon>Deferribacterota</taxon>
        <taxon>Deferribacteres</taxon>
        <taxon>Deferribacterales</taxon>
        <taxon>Geovibrionaceae</taxon>
        <taxon>Seleniivibrio</taxon>
    </lineage>
</organism>
<dbReference type="GO" id="GO:0008915">
    <property type="term" value="F:lipid-A-disaccharide synthase activity"/>
    <property type="evidence" value="ECO:0007669"/>
    <property type="project" value="InterPro"/>
</dbReference>
<proteinExistence type="predicted"/>
<dbReference type="Pfam" id="PF07578">
    <property type="entry name" value="LAB_N"/>
    <property type="match status" value="2"/>
</dbReference>
<name>A0A4R1K8P6_9BACT</name>
<comment type="caution">
    <text evidence="3">The sequence shown here is derived from an EMBL/GenBank/DDBJ whole genome shotgun (WGS) entry which is preliminary data.</text>
</comment>
<dbReference type="InterPro" id="IPR011499">
    <property type="entry name" value="Lipid_A_biosynth_N"/>
</dbReference>
<feature type="transmembrane region" description="Helical" evidence="1">
    <location>
        <begin position="96"/>
        <end position="116"/>
    </location>
</feature>